<keyword evidence="3" id="KW-1133">Transmembrane helix</keyword>
<dbReference type="GO" id="GO:0043025">
    <property type="term" value="C:neuronal cell body"/>
    <property type="evidence" value="ECO:0007669"/>
    <property type="project" value="TreeGrafter"/>
</dbReference>
<feature type="transmembrane region" description="Helical" evidence="3">
    <location>
        <begin position="89"/>
        <end position="111"/>
    </location>
</feature>
<dbReference type="Proteomes" id="UP000694406">
    <property type="component" value="Unplaced"/>
</dbReference>
<reference evidence="5" key="1">
    <citation type="submission" date="2025-08" db="UniProtKB">
        <authorList>
            <consortium name="Ensembl"/>
        </authorList>
    </citation>
    <scope>IDENTIFICATION</scope>
</reference>
<dbReference type="InterPro" id="IPR026160">
    <property type="entry name" value="Ric3"/>
</dbReference>
<feature type="transmembrane region" description="Helical" evidence="3">
    <location>
        <begin position="182"/>
        <end position="203"/>
    </location>
</feature>
<dbReference type="PANTHER" id="PTHR21723">
    <property type="entry name" value="RESISTANCE TO INHIBITORS OF CHOLINESTERASE PROTEIN 3 RIC3"/>
    <property type="match status" value="1"/>
</dbReference>
<dbReference type="Ensembl" id="ENSLLTT00000017686.1">
    <property type="protein sequence ID" value="ENSLLTP00000017044.1"/>
    <property type="gene ID" value="ENSLLTG00000012980.1"/>
</dbReference>
<keyword evidence="6" id="KW-1185">Reference proteome</keyword>
<evidence type="ECO:0000256" key="1">
    <source>
        <dbReference type="SAM" id="Coils"/>
    </source>
</evidence>
<reference evidence="5" key="2">
    <citation type="submission" date="2025-09" db="UniProtKB">
        <authorList>
            <consortium name="Ensembl"/>
        </authorList>
    </citation>
    <scope>IDENTIFICATION</scope>
</reference>
<name>A0A8C5SII5_LATLA</name>
<feature type="region of interest" description="Disordered" evidence="2">
    <location>
        <begin position="114"/>
        <end position="155"/>
    </location>
</feature>
<protein>
    <recommendedName>
        <fullName evidence="4">Resistance to inhibitors of cholinesterase protein 3 N-terminal domain-containing protein</fullName>
    </recommendedName>
</protein>
<dbReference type="PANTHER" id="PTHR21723:SF2">
    <property type="entry name" value="RESISTANCE TO INHIBITORS OF CHOLINESTERASE PROTEIN 3 N-TERMINAL DOMAIN-CONTAINING PROTEIN"/>
    <property type="match status" value="1"/>
</dbReference>
<evidence type="ECO:0000259" key="4">
    <source>
        <dbReference type="Pfam" id="PF15361"/>
    </source>
</evidence>
<dbReference type="GO" id="GO:0034394">
    <property type="term" value="P:protein localization to cell surface"/>
    <property type="evidence" value="ECO:0007669"/>
    <property type="project" value="TreeGrafter"/>
</dbReference>
<proteinExistence type="predicted"/>
<evidence type="ECO:0000256" key="2">
    <source>
        <dbReference type="SAM" id="MobiDB-lite"/>
    </source>
</evidence>
<keyword evidence="3" id="KW-0472">Membrane</keyword>
<sequence length="384" mass="44307">MLEMHRELPLNSLSPSFHLSARQQCLEPIRERCTKNEPKMMVFLRKSMVCLSSVPLFPASVQPVLVYLSDCRWPRRAVLPLRDPMALSSMQQVLVSVVLALCLFAVMPRIFSGGGKSPRSARTSSGRPAPHQPRHGRAEKIPHIPTNFETPESKTYQSIQQIKNAMEKELKTERTRGNGRDFALTLMPLYAISVGVFALYKFLKMKSQEESLSKKEKNAEEKTKETEHQLLELEQHLTQTEKMLNSLLTQLDPLSSCINTLASDQKDEIMEQLESIRKLMKESGLDKSAMKPQDINHHTCQEKLENLIESFSEHPEVKIDEDIYEKCEHDALSEDMEESYSVKKYQRFDHDYLFNTMEKAKKIEVTNQDIKELDTGLRRRVRNE</sequence>
<accession>A0A8C5SII5</accession>
<dbReference type="InterPro" id="IPR032763">
    <property type="entry name" value="RIC3_N"/>
</dbReference>
<feature type="coiled-coil region" evidence="1">
    <location>
        <begin position="205"/>
        <end position="282"/>
    </location>
</feature>
<dbReference type="AlphaFoldDB" id="A0A8C5SII5"/>
<keyword evidence="1" id="KW-0175">Coiled coil</keyword>
<dbReference type="GeneTree" id="ENSGT00440000034107"/>
<organism evidence="5 6">
    <name type="scientific">Laticauda laticaudata</name>
    <name type="common">Blue-ringed sea krait</name>
    <name type="synonym">Blue-lipped sea krait</name>
    <dbReference type="NCBI Taxonomy" id="8630"/>
    <lineage>
        <taxon>Eukaryota</taxon>
        <taxon>Metazoa</taxon>
        <taxon>Chordata</taxon>
        <taxon>Craniata</taxon>
        <taxon>Vertebrata</taxon>
        <taxon>Euteleostomi</taxon>
        <taxon>Lepidosauria</taxon>
        <taxon>Squamata</taxon>
        <taxon>Bifurcata</taxon>
        <taxon>Unidentata</taxon>
        <taxon>Episquamata</taxon>
        <taxon>Toxicofera</taxon>
        <taxon>Serpentes</taxon>
        <taxon>Colubroidea</taxon>
        <taxon>Elapidae</taxon>
        <taxon>Laticaudinae</taxon>
        <taxon>Laticauda</taxon>
    </lineage>
</organism>
<dbReference type="GO" id="GO:0043005">
    <property type="term" value="C:neuron projection"/>
    <property type="evidence" value="ECO:0007669"/>
    <property type="project" value="TreeGrafter"/>
</dbReference>
<dbReference type="Pfam" id="PF15361">
    <property type="entry name" value="RIC3"/>
    <property type="match status" value="1"/>
</dbReference>
<feature type="domain" description="Resistance to inhibitors of cholinesterase protein 3 N-terminal" evidence="4">
    <location>
        <begin position="100"/>
        <end position="249"/>
    </location>
</feature>
<keyword evidence="3" id="KW-0812">Transmembrane</keyword>
<evidence type="ECO:0000313" key="6">
    <source>
        <dbReference type="Proteomes" id="UP000694406"/>
    </source>
</evidence>
<evidence type="ECO:0000313" key="5">
    <source>
        <dbReference type="Ensembl" id="ENSLLTP00000017044.1"/>
    </source>
</evidence>
<dbReference type="GO" id="GO:0007271">
    <property type="term" value="P:synaptic transmission, cholinergic"/>
    <property type="evidence" value="ECO:0007669"/>
    <property type="project" value="TreeGrafter"/>
</dbReference>
<evidence type="ECO:0000256" key="3">
    <source>
        <dbReference type="SAM" id="Phobius"/>
    </source>
</evidence>
<dbReference type="GO" id="GO:0045202">
    <property type="term" value="C:synapse"/>
    <property type="evidence" value="ECO:0007669"/>
    <property type="project" value="GOC"/>
</dbReference>